<name>A0A6A6XC32_9PLEO</name>
<evidence type="ECO:0000259" key="2">
    <source>
        <dbReference type="SMART" id="SM00939"/>
    </source>
</evidence>
<evidence type="ECO:0000313" key="3">
    <source>
        <dbReference type="EMBL" id="KAF2794002.1"/>
    </source>
</evidence>
<dbReference type="Pfam" id="PF02129">
    <property type="entry name" value="Peptidase_S15"/>
    <property type="match status" value="1"/>
</dbReference>
<gene>
    <name evidence="3" type="ORF">K505DRAFT_374914</name>
</gene>
<dbReference type="SUPFAM" id="SSF53474">
    <property type="entry name" value="alpha/beta-Hydrolases"/>
    <property type="match status" value="1"/>
</dbReference>
<evidence type="ECO:0000256" key="1">
    <source>
        <dbReference type="ARBA" id="ARBA00022801"/>
    </source>
</evidence>
<accession>A0A6A6XC32</accession>
<dbReference type="EMBL" id="MU001906">
    <property type="protein sequence ID" value="KAF2794002.1"/>
    <property type="molecule type" value="Genomic_DNA"/>
</dbReference>
<evidence type="ECO:0000313" key="4">
    <source>
        <dbReference type="Proteomes" id="UP000799757"/>
    </source>
</evidence>
<dbReference type="GO" id="GO:0008239">
    <property type="term" value="F:dipeptidyl-peptidase activity"/>
    <property type="evidence" value="ECO:0007669"/>
    <property type="project" value="InterPro"/>
</dbReference>
<sequence>MDNMIIKRDIAIPSDDVVLRADVFRPNTSQQVPVIMTLGPYGKGVEYKTGYAPQWKWLLDNHPDVLAGSTRSFMTWETVDPETWVSWGYAVIRVDGRGSGRSPGSLDILSPREVKDYYNAIEWAGTQNWSNGKVGLCGISYYAINQWRVASLQPPHLAAMIPWEGAADFYRDFARHGGVFSNAFLEAWYPRQVLSIQHGNPSAMKDPWLNASASGADINALSDEQLKSNRADIIQAILDRPLDDGFYKERSADWSKVTVPFLSAANWAGFGLHPRGNFEAFMQAASKHKWLECHPGRHEEWFYLEKGIQLQKRFLDCFLMGVENGWKDEPPVLLHLRKAFEFDNFKMRKESAWPLSSTKWTNIYLSATGNNPSLSWSAPESTSSISFDALGEPITFISPPLNSETEITGPISLRLFASTSTSDMDVFITLQAFSSDGREVDFQGTVDPHTPLAQGWLRASQRKLDPERSLPYRPYHSHDEVLPVTPNEVYELHVEVWPTNIILPPGFRVALQISGKDFGRDAGGGNEAWASRGSGPWLHNHVDDRPETIFGGRTTVYAGGNTESRLLLPIIPTGDE</sequence>
<dbReference type="NCBIfam" id="TIGR00976">
    <property type="entry name" value="CocE_NonD"/>
    <property type="match status" value="1"/>
</dbReference>
<dbReference type="InterPro" id="IPR008979">
    <property type="entry name" value="Galactose-bd-like_sf"/>
</dbReference>
<keyword evidence="1" id="KW-0378">Hydrolase</keyword>
<reference evidence="3" key="1">
    <citation type="journal article" date="2020" name="Stud. Mycol.">
        <title>101 Dothideomycetes genomes: a test case for predicting lifestyles and emergence of pathogens.</title>
        <authorList>
            <person name="Haridas S."/>
            <person name="Albert R."/>
            <person name="Binder M."/>
            <person name="Bloem J."/>
            <person name="Labutti K."/>
            <person name="Salamov A."/>
            <person name="Andreopoulos B."/>
            <person name="Baker S."/>
            <person name="Barry K."/>
            <person name="Bills G."/>
            <person name="Bluhm B."/>
            <person name="Cannon C."/>
            <person name="Castanera R."/>
            <person name="Culley D."/>
            <person name="Daum C."/>
            <person name="Ezra D."/>
            <person name="Gonzalez J."/>
            <person name="Henrissat B."/>
            <person name="Kuo A."/>
            <person name="Liang C."/>
            <person name="Lipzen A."/>
            <person name="Lutzoni F."/>
            <person name="Magnuson J."/>
            <person name="Mondo S."/>
            <person name="Nolan M."/>
            <person name="Ohm R."/>
            <person name="Pangilinan J."/>
            <person name="Park H.-J."/>
            <person name="Ramirez L."/>
            <person name="Alfaro M."/>
            <person name="Sun H."/>
            <person name="Tritt A."/>
            <person name="Yoshinaga Y."/>
            <person name="Zwiers L.-H."/>
            <person name="Turgeon B."/>
            <person name="Goodwin S."/>
            <person name="Spatafora J."/>
            <person name="Crous P."/>
            <person name="Grigoriev I."/>
        </authorList>
    </citation>
    <scope>NUCLEOTIDE SEQUENCE</scope>
    <source>
        <strain evidence="3">CBS 109.77</strain>
    </source>
</reference>
<dbReference type="SMART" id="SM00939">
    <property type="entry name" value="PepX_C"/>
    <property type="match status" value="1"/>
</dbReference>
<dbReference type="InterPro" id="IPR050585">
    <property type="entry name" value="Xaa-Pro_dipeptidyl-ppase/CocE"/>
</dbReference>
<proteinExistence type="predicted"/>
<protein>
    <submittedName>
        <fullName evidence="3">Peptidase S15</fullName>
    </submittedName>
</protein>
<dbReference type="Gene3D" id="2.60.120.260">
    <property type="entry name" value="Galactose-binding domain-like"/>
    <property type="match status" value="1"/>
</dbReference>
<dbReference type="PANTHER" id="PTHR43056">
    <property type="entry name" value="PEPTIDASE S9 PROLYL OLIGOPEPTIDASE"/>
    <property type="match status" value="1"/>
</dbReference>
<dbReference type="Gene3D" id="1.10.3020.20">
    <property type="match status" value="1"/>
</dbReference>
<dbReference type="OrthoDB" id="2578740at2759"/>
<dbReference type="PANTHER" id="PTHR43056:SF10">
    <property type="entry name" value="COCE_NOND FAMILY, PUTATIVE (AFU_ORTHOLOGUE AFUA_7G00600)-RELATED"/>
    <property type="match status" value="1"/>
</dbReference>
<dbReference type="Proteomes" id="UP000799757">
    <property type="component" value="Unassembled WGS sequence"/>
</dbReference>
<dbReference type="InterPro" id="IPR000383">
    <property type="entry name" value="Xaa-Pro-like_dom"/>
</dbReference>
<dbReference type="InterPro" id="IPR029058">
    <property type="entry name" value="AB_hydrolase_fold"/>
</dbReference>
<keyword evidence="4" id="KW-1185">Reference proteome</keyword>
<dbReference type="AlphaFoldDB" id="A0A6A6XC32"/>
<dbReference type="InterPro" id="IPR013736">
    <property type="entry name" value="Xaa-Pro_dipept_C"/>
</dbReference>
<dbReference type="Pfam" id="PF08530">
    <property type="entry name" value="PepX_C"/>
    <property type="match status" value="1"/>
</dbReference>
<feature type="domain" description="Xaa-Pro dipeptidyl-peptidase C-terminal" evidence="2">
    <location>
        <begin position="312"/>
        <end position="567"/>
    </location>
</feature>
<dbReference type="InterPro" id="IPR005674">
    <property type="entry name" value="CocE/Ser_esterase"/>
</dbReference>
<dbReference type="SUPFAM" id="SSF49785">
    <property type="entry name" value="Galactose-binding domain-like"/>
    <property type="match status" value="1"/>
</dbReference>
<organism evidence="3 4">
    <name type="scientific">Melanomma pulvis-pyrius CBS 109.77</name>
    <dbReference type="NCBI Taxonomy" id="1314802"/>
    <lineage>
        <taxon>Eukaryota</taxon>
        <taxon>Fungi</taxon>
        <taxon>Dikarya</taxon>
        <taxon>Ascomycota</taxon>
        <taxon>Pezizomycotina</taxon>
        <taxon>Dothideomycetes</taxon>
        <taxon>Pleosporomycetidae</taxon>
        <taxon>Pleosporales</taxon>
        <taxon>Melanommataceae</taxon>
        <taxon>Melanomma</taxon>
    </lineage>
</organism>
<dbReference type="Gene3D" id="3.40.50.1820">
    <property type="entry name" value="alpha/beta hydrolase"/>
    <property type="match status" value="1"/>
</dbReference>